<protein>
    <recommendedName>
        <fullName evidence="3">HNH domain-containing protein</fullName>
    </recommendedName>
</protein>
<dbReference type="RefSeq" id="WP_004314653.1">
    <property type="nucleotide sequence ID" value="NZ_ADKP01000062.1"/>
</dbReference>
<proteinExistence type="predicted"/>
<name>D4VID5_9BACE</name>
<sequence length="249" mass="28054">MRPVTKKTIGESIMLGNGTTHVIQEEYKPYGNARPILLTNLGRYCSYCEQAFLCGSNLQTEHIQPKGLDVNGIKPYAELSTKWENFLLGCATCNGKGNKGDKNVVFEDIHLPHRNNTYLSLVYKEAGVVIPNPKLEGKSLANAEALISLVGLDKEDLDTDGRCGMRREVWEKAIMYLNDYENGEIKLRHLIDYIKVSGCWSIWFTVFSGHDEVRKALIEEFPGTAKECFDANNHYEPVNRNPKNAIDPV</sequence>
<dbReference type="Proteomes" id="UP000019380">
    <property type="component" value="Unassembled WGS sequence"/>
</dbReference>
<evidence type="ECO:0008006" key="3">
    <source>
        <dbReference type="Google" id="ProtNLM"/>
    </source>
</evidence>
<gene>
    <name evidence="1" type="ORF">BN890_30960</name>
</gene>
<evidence type="ECO:0000313" key="1">
    <source>
        <dbReference type="EMBL" id="CDM05506.1"/>
    </source>
</evidence>
<comment type="caution">
    <text evidence="1">The sequence shown here is derived from an EMBL/GenBank/DDBJ whole genome shotgun (WGS) entry which is preliminary data.</text>
</comment>
<dbReference type="AlphaFoldDB" id="D4VID5"/>
<evidence type="ECO:0000313" key="2">
    <source>
        <dbReference type="Proteomes" id="UP000019380"/>
    </source>
</evidence>
<reference evidence="1 2" key="1">
    <citation type="submission" date="2013-12" db="EMBL/GenBank/DDBJ databases">
        <title>Improved hybrid genome assemblies of Bacteroides xylanisolvens SD CC 1b and Bacteroides xylanisolvens SD CC 2a using Illumina and 454 Sequencing.</title>
        <authorList>
            <person name="Ramaraj T."/>
            <person name="Sundararajan A."/>
            <person name="Mudge J."/>
            <person name="Schilkey F.D."/>
            <person name="Delvecchio V."/>
            <person name="Donlon M."/>
            <person name="Ziemer C."/>
        </authorList>
    </citation>
    <scope>NUCLEOTIDE SEQUENCE [LARGE SCALE GENOMIC DNA]</scope>
</reference>
<accession>D4VID5</accession>
<dbReference type="EMBL" id="CBXG010000035">
    <property type="protein sequence ID" value="CDM05506.1"/>
    <property type="molecule type" value="Genomic_DNA"/>
</dbReference>
<organism evidence="1 2">
    <name type="scientific">Bacteroides xylanisolvens SD CC 1b</name>
    <dbReference type="NCBI Taxonomy" id="702447"/>
    <lineage>
        <taxon>Bacteria</taxon>
        <taxon>Pseudomonadati</taxon>
        <taxon>Bacteroidota</taxon>
        <taxon>Bacteroidia</taxon>
        <taxon>Bacteroidales</taxon>
        <taxon>Bacteroidaceae</taxon>
        <taxon>Bacteroides</taxon>
    </lineage>
</organism>